<evidence type="ECO:0000256" key="1">
    <source>
        <dbReference type="SAM" id="MobiDB-lite"/>
    </source>
</evidence>
<keyword evidence="3" id="KW-1185">Reference proteome</keyword>
<gene>
    <name evidence="2" type="ORF">E2562_020419</name>
</gene>
<feature type="region of interest" description="Disordered" evidence="1">
    <location>
        <begin position="44"/>
        <end position="63"/>
    </location>
</feature>
<sequence>MASKSKAVMIVSIVTDGQSMQATNNLSCTALAAKKHLAARHAARMLGPTNKQPTLVQTASTRV</sequence>
<dbReference type="EMBL" id="SPHZ02000007">
    <property type="protein sequence ID" value="KAF0907641.1"/>
    <property type="molecule type" value="Genomic_DNA"/>
</dbReference>
<comment type="caution">
    <text evidence="2">The sequence shown here is derived from an EMBL/GenBank/DDBJ whole genome shotgun (WGS) entry which is preliminary data.</text>
</comment>
<proteinExistence type="predicted"/>
<feature type="compositionally biased region" description="Polar residues" evidence="1">
    <location>
        <begin position="49"/>
        <end position="63"/>
    </location>
</feature>
<name>A0A6G1D5E5_9ORYZ</name>
<dbReference type="AlphaFoldDB" id="A0A6G1D5E5"/>
<organism evidence="2 3">
    <name type="scientific">Oryza meyeriana var. granulata</name>
    <dbReference type="NCBI Taxonomy" id="110450"/>
    <lineage>
        <taxon>Eukaryota</taxon>
        <taxon>Viridiplantae</taxon>
        <taxon>Streptophyta</taxon>
        <taxon>Embryophyta</taxon>
        <taxon>Tracheophyta</taxon>
        <taxon>Spermatophyta</taxon>
        <taxon>Magnoliopsida</taxon>
        <taxon>Liliopsida</taxon>
        <taxon>Poales</taxon>
        <taxon>Poaceae</taxon>
        <taxon>BOP clade</taxon>
        <taxon>Oryzoideae</taxon>
        <taxon>Oryzeae</taxon>
        <taxon>Oryzinae</taxon>
        <taxon>Oryza</taxon>
        <taxon>Oryza meyeriana</taxon>
    </lineage>
</organism>
<evidence type="ECO:0000313" key="2">
    <source>
        <dbReference type="EMBL" id="KAF0907641.1"/>
    </source>
</evidence>
<reference evidence="2 3" key="1">
    <citation type="submission" date="2019-11" db="EMBL/GenBank/DDBJ databases">
        <title>Whole genome sequence of Oryza granulata.</title>
        <authorList>
            <person name="Li W."/>
        </authorList>
    </citation>
    <scope>NUCLEOTIDE SEQUENCE [LARGE SCALE GENOMIC DNA]</scope>
    <source>
        <strain evidence="3">cv. Menghai</strain>
        <tissue evidence="2">Leaf</tissue>
    </source>
</reference>
<accession>A0A6G1D5E5</accession>
<protein>
    <submittedName>
        <fullName evidence="2">Uncharacterized protein</fullName>
    </submittedName>
</protein>
<dbReference type="Proteomes" id="UP000479710">
    <property type="component" value="Unassembled WGS sequence"/>
</dbReference>
<evidence type="ECO:0000313" key="3">
    <source>
        <dbReference type="Proteomes" id="UP000479710"/>
    </source>
</evidence>